<feature type="domain" description="Saccharopine dehydrogenase-like C-terminal" evidence="2">
    <location>
        <begin position="10"/>
        <end position="134"/>
    </location>
</feature>
<dbReference type="AlphaFoldDB" id="A0A1Y3AYV4"/>
<organism evidence="3 4">
    <name type="scientific">Euroglyphus maynei</name>
    <name type="common">Mayne's house dust mite</name>
    <dbReference type="NCBI Taxonomy" id="6958"/>
    <lineage>
        <taxon>Eukaryota</taxon>
        <taxon>Metazoa</taxon>
        <taxon>Ecdysozoa</taxon>
        <taxon>Arthropoda</taxon>
        <taxon>Chelicerata</taxon>
        <taxon>Arachnida</taxon>
        <taxon>Acari</taxon>
        <taxon>Acariformes</taxon>
        <taxon>Sarcoptiformes</taxon>
        <taxon>Astigmata</taxon>
        <taxon>Psoroptidia</taxon>
        <taxon>Analgoidea</taxon>
        <taxon>Pyroglyphidae</taxon>
        <taxon>Pyroglyphinae</taxon>
        <taxon>Euroglyphus</taxon>
    </lineage>
</organism>
<dbReference type="Gene3D" id="3.30.360.10">
    <property type="entry name" value="Dihydrodipicolinate Reductase, domain 2"/>
    <property type="match status" value="1"/>
</dbReference>
<name>A0A1Y3AYV4_EURMA</name>
<dbReference type="Pfam" id="PF16653">
    <property type="entry name" value="Sacchrp_dh_C"/>
    <property type="match status" value="1"/>
</dbReference>
<sequence>MFEKIGQDEQRLQAFEELGLLGDEMIAKKHSPFETLMYYLTNKLMYLPGERDLVVLRHEIEVEWPDQSNEKRHIDLVVYGDPDGYSAMAKTVGYPTGIAANMILNGEIQEKGVIGPTSVNVYNTMIKRLRMEGIRVKEKSTKY</sequence>
<evidence type="ECO:0000313" key="4">
    <source>
        <dbReference type="Proteomes" id="UP000194236"/>
    </source>
</evidence>
<dbReference type="GO" id="GO:0004753">
    <property type="term" value="F:saccharopine dehydrogenase activity"/>
    <property type="evidence" value="ECO:0007669"/>
    <property type="project" value="TreeGrafter"/>
</dbReference>
<keyword evidence="4" id="KW-1185">Reference proteome</keyword>
<dbReference type="InterPro" id="IPR032095">
    <property type="entry name" value="Sacchrp_dh-like_C"/>
</dbReference>
<gene>
    <name evidence="3" type="ORF">BLA29_010073</name>
</gene>
<protein>
    <recommendedName>
        <fullName evidence="2">Saccharopine dehydrogenase-like C-terminal domain-containing protein</fullName>
    </recommendedName>
</protein>
<dbReference type="OrthoDB" id="10059875at2759"/>
<evidence type="ECO:0000256" key="1">
    <source>
        <dbReference type="ARBA" id="ARBA00023002"/>
    </source>
</evidence>
<reference evidence="3 4" key="1">
    <citation type="submission" date="2017-03" db="EMBL/GenBank/DDBJ databases">
        <title>Genome Survey of Euroglyphus maynei.</title>
        <authorList>
            <person name="Arlian L.G."/>
            <person name="Morgan M.S."/>
            <person name="Rider S.D."/>
        </authorList>
    </citation>
    <scope>NUCLEOTIDE SEQUENCE [LARGE SCALE GENOMIC DNA]</scope>
    <source>
        <strain evidence="3">Arlian Lab</strain>
        <tissue evidence="3">Whole body</tissue>
    </source>
</reference>
<dbReference type="PANTHER" id="PTHR11133:SF22">
    <property type="entry name" value="ALPHA-AMINOADIPIC SEMIALDEHYDE SYNTHASE, MITOCHONDRIAL"/>
    <property type="match status" value="1"/>
</dbReference>
<accession>A0A1Y3AYV4</accession>
<dbReference type="InterPro" id="IPR051168">
    <property type="entry name" value="AASS"/>
</dbReference>
<dbReference type="Gene3D" id="3.40.50.720">
    <property type="entry name" value="NAD(P)-binding Rossmann-like Domain"/>
    <property type="match status" value="1"/>
</dbReference>
<dbReference type="GO" id="GO:0019878">
    <property type="term" value="P:lysine biosynthetic process via aminoadipic acid"/>
    <property type="evidence" value="ECO:0007669"/>
    <property type="project" value="TreeGrafter"/>
</dbReference>
<dbReference type="PANTHER" id="PTHR11133">
    <property type="entry name" value="SACCHAROPINE DEHYDROGENASE"/>
    <property type="match status" value="1"/>
</dbReference>
<dbReference type="GO" id="GO:0005737">
    <property type="term" value="C:cytoplasm"/>
    <property type="evidence" value="ECO:0007669"/>
    <property type="project" value="TreeGrafter"/>
</dbReference>
<comment type="caution">
    <text evidence="3">The sequence shown here is derived from an EMBL/GenBank/DDBJ whole genome shotgun (WGS) entry which is preliminary data.</text>
</comment>
<dbReference type="Proteomes" id="UP000194236">
    <property type="component" value="Unassembled WGS sequence"/>
</dbReference>
<proteinExistence type="predicted"/>
<dbReference type="EMBL" id="MUJZ01050533">
    <property type="protein sequence ID" value="OTF73691.1"/>
    <property type="molecule type" value="Genomic_DNA"/>
</dbReference>
<keyword evidence="1" id="KW-0560">Oxidoreductase</keyword>
<evidence type="ECO:0000259" key="2">
    <source>
        <dbReference type="Pfam" id="PF16653"/>
    </source>
</evidence>
<dbReference type="SUPFAM" id="SSF55347">
    <property type="entry name" value="Glyceraldehyde-3-phosphate dehydrogenase-like, C-terminal domain"/>
    <property type="match status" value="1"/>
</dbReference>
<evidence type="ECO:0000313" key="3">
    <source>
        <dbReference type="EMBL" id="OTF73691.1"/>
    </source>
</evidence>